<evidence type="ECO:0000256" key="2">
    <source>
        <dbReference type="SAM" id="SignalP"/>
    </source>
</evidence>
<evidence type="ECO:0000313" key="3">
    <source>
        <dbReference type="EMBL" id="MCU6797680.1"/>
    </source>
</evidence>
<sequence>MNKKMILFLSVLALGLLSACGNANNNTHLSGHETDNKQGDAQQHASSQGGHNMSQSMVSDNVKALFTFAPTTVKANEQTELTIQINGKDGKPVNEFNLNHEKLLHLIVVNHDLSFFNHIHPEYKGSGKFTISTSFPAGGDYKLFADFIPTNGSSTTLSERIQVEGKSGDHAAIAADAKLVKETDGKEIELALSSTKPKEEVTLTFNIRDALTKKGVNNLQPYLGAVGHVVILSADAEQYIHVHPIDEKSTGPQAQFATSFPNSGIYKLWAQFQHNNKVITVPFVVDIK</sequence>
<accession>A0ABT2USP8</accession>
<keyword evidence="4" id="KW-1185">Reference proteome</keyword>
<organism evidence="3 4">
    <name type="scientific">Paenibacillus baimaensis</name>
    <dbReference type="NCBI Taxonomy" id="2982185"/>
    <lineage>
        <taxon>Bacteria</taxon>
        <taxon>Bacillati</taxon>
        <taxon>Bacillota</taxon>
        <taxon>Bacilli</taxon>
        <taxon>Bacillales</taxon>
        <taxon>Paenibacillaceae</taxon>
        <taxon>Paenibacillus</taxon>
    </lineage>
</organism>
<protein>
    <recommendedName>
        <fullName evidence="5">Secreted protein</fullName>
    </recommendedName>
</protein>
<dbReference type="RefSeq" id="WP_262688420.1">
    <property type="nucleotide sequence ID" value="NZ_JAOQIO010000124.1"/>
</dbReference>
<keyword evidence="2" id="KW-0732">Signal</keyword>
<comment type="caution">
    <text evidence="3">The sequence shown here is derived from an EMBL/GenBank/DDBJ whole genome shotgun (WGS) entry which is preliminary data.</text>
</comment>
<feature type="chain" id="PRO_5047451090" description="Secreted protein" evidence="2">
    <location>
        <begin position="24"/>
        <end position="288"/>
    </location>
</feature>
<dbReference type="EMBL" id="JAOQIO010000124">
    <property type="protein sequence ID" value="MCU6797680.1"/>
    <property type="molecule type" value="Genomic_DNA"/>
</dbReference>
<dbReference type="Proteomes" id="UP001652445">
    <property type="component" value="Unassembled WGS sequence"/>
</dbReference>
<gene>
    <name evidence="3" type="ORF">OB236_36710</name>
</gene>
<feature type="compositionally biased region" description="Polar residues" evidence="1">
    <location>
        <begin position="39"/>
        <end position="54"/>
    </location>
</feature>
<proteinExistence type="predicted"/>
<evidence type="ECO:0000256" key="1">
    <source>
        <dbReference type="SAM" id="MobiDB-lite"/>
    </source>
</evidence>
<dbReference type="PROSITE" id="PS51257">
    <property type="entry name" value="PROKAR_LIPOPROTEIN"/>
    <property type="match status" value="1"/>
</dbReference>
<reference evidence="3 4" key="1">
    <citation type="submission" date="2022-09" db="EMBL/GenBank/DDBJ databases">
        <authorList>
            <person name="Han X.L."/>
            <person name="Wang Q."/>
            <person name="Lu T."/>
        </authorList>
    </citation>
    <scope>NUCLEOTIDE SEQUENCE [LARGE SCALE GENOMIC DNA]</scope>
    <source>
        <strain evidence="3 4">WQ 127069</strain>
    </source>
</reference>
<feature type="signal peptide" evidence="2">
    <location>
        <begin position="1"/>
        <end position="23"/>
    </location>
</feature>
<evidence type="ECO:0000313" key="4">
    <source>
        <dbReference type="Proteomes" id="UP001652445"/>
    </source>
</evidence>
<evidence type="ECO:0008006" key="5">
    <source>
        <dbReference type="Google" id="ProtNLM"/>
    </source>
</evidence>
<feature type="region of interest" description="Disordered" evidence="1">
    <location>
        <begin position="28"/>
        <end position="54"/>
    </location>
</feature>
<name>A0ABT2USP8_9BACL</name>